<dbReference type="RefSeq" id="WP_071942119.1">
    <property type="nucleotide sequence ID" value="NZ_CP018139.1"/>
</dbReference>
<feature type="transmembrane region" description="Helical" evidence="1">
    <location>
        <begin position="20"/>
        <end position="41"/>
    </location>
</feature>
<sequence length="68" mass="7607">MASKLDITDLQRSLGTCQGAFSLVGFFRLFVNLLMQVHAIYTTKPITDMLARAIREQCKTAFGKVPDQ</sequence>
<keyword evidence="1" id="KW-0812">Transmembrane</keyword>
<keyword evidence="1" id="KW-1133">Transmembrane helix</keyword>
<keyword evidence="1" id="KW-0472">Membrane</keyword>
<organism evidence="2 3">
    <name type="scientific">Halomonas aestuarii</name>
    <dbReference type="NCBI Taxonomy" id="1897729"/>
    <lineage>
        <taxon>Bacteria</taxon>
        <taxon>Pseudomonadati</taxon>
        <taxon>Pseudomonadota</taxon>
        <taxon>Gammaproteobacteria</taxon>
        <taxon>Oceanospirillales</taxon>
        <taxon>Halomonadaceae</taxon>
        <taxon>Halomonas</taxon>
    </lineage>
</organism>
<dbReference type="Proteomes" id="UP000181985">
    <property type="component" value="Chromosome"/>
</dbReference>
<accession>A0A1J0VDN9</accession>
<protein>
    <submittedName>
        <fullName evidence="2">Uncharacterized protein</fullName>
    </submittedName>
</protein>
<reference evidence="3" key="1">
    <citation type="submission" date="2016-11" db="EMBL/GenBank/DDBJ databases">
        <title>Halolamina sediminis sp. nov., an extremely halophilic archaeon isolated from solar salt.</title>
        <authorList>
            <person name="Koh H.-W."/>
            <person name="Rani S."/>
            <person name="Park S.-J."/>
        </authorList>
    </citation>
    <scope>NUCLEOTIDE SEQUENCE [LARGE SCALE GENOMIC DNA]</scope>
    <source>
        <strain evidence="3">Hb3</strain>
    </source>
</reference>
<gene>
    <name evidence="2" type="ORF">BOX17_03705</name>
</gene>
<dbReference type="EMBL" id="CP018139">
    <property type="protein sequence ID" value="APE30134.1"/>
    <property type="molecule type" value="Genomic_DNA"/>
</dbReference>
<name>A0A1J0VDN9_9GAMM</name>
<evidence type="ECO:0000256" key="1">
    <source>
        <dbReference type="SAM" id="Phobius"/>
    </source>
</evidence>
<proteinExistence type="predicted"/>
<dbReference type="AlphaFoldDB" id="A0A1J0VDN9"/>
<keyword evidence="3" id="KW-1185">Reference proteome</keyword>
<evidence type="ECO:0000313" key="3">
    <source>
        <dbReference type="Proteomes" id="UP000181985"/>
    </source>
</evidence>
<evidence type="ECO:0000313" key="2">
    <source>
        <dbReference type="EMBL" id="APE30134.1"/>
    </source>
</evidence>
<dbReference type="KEGG" id="hsi:BOX17_03705"/>